<organism evidence="12 13">
    <name type="scientific">Leptosia nina</name>
    <dbReference type="NCBI Taxonomy" id="320188"/>
    <lineage>
        <taxon>Eukaryota</taxon>
        <taxon>Metazoa</taxon>
        <taxon>Ecdysozoa</taxon>
        <taxon>Arthropoda</taxon>
        <taxon>Hexapoda</taxon>
        <taxon>Insecta</taxon>
        <taxon>Pterygota</taxon>
        <taxon>Neoptera</taxon>
        <taxon>Endopterygota</taxon>
        <taxon>Lepidoptera</taxon>
        <taxon>Glossata</taxon>
        <taxon>Ditrysia</taxon>
        <taxon>Papilionoidea</taxon>
        <taxon>Pieridae</taxon>
        <taxon>Pierinae</taxon>
        <taxon>Leptosia</taxon>
    </lineage>
</organism>
<keyword evidence="6" id="KW-0206">Cytoskeleton</keyword>
<comment type="caution">
    <text evidence="12">The sequence shown here is derived from an EMBL/GenBank/DDBJ whole genome shotgun (WGS) entry which is preliminary data.</text>
</comment>
<evidence type="ECO:0000256" key="4">
    <source>
        <dbReference type="ARBA" id="ARBA00022794"/>
    </source>
</evidence>
<evidence type="ECO:0000256" key="1">
    <source>
        <dbReference type="ARBA" id="ARBA00004120"/>
    </source>
</evidence>
<evidence type="ECO:0000259" key="10">
    <source>
        <dbReference type="Pfam" id="PF10243"/>
    </source>
</evidence>
<keyword evidence="13" id="KW-1185">Reference proteome</keyword>
<dbReference type="AlphaFoldDB" id="A0AAV1JQY8"/>
<comment type="subcellular location">
    <subcellularLocation>
        <location evidence="2">Cytoplasm</location>
        <location evidence="2">Cytoskeleton</location>
        <location evidence="2">Cilium axoneme</location>
    </subcellularLocation>
    <subcellularLocation>
        <location evidence="1">Cytoplasm</location>
        <location evidence="1">Cytoskeleton</location>
        <location evidence="1">Cilium basal body</location>
    </subcellularLocation>
</comment>
<feature type="region of interest" description="Disordered" evidence="9">
    <location>
        <begin position="88"/>
        <end position="127"/>
    </location>
</feature>
<dbReference type="GO" id="GO:0042073">
    <property type="term" value="P:intraciliary transport"/>
    <property type="evidence" value="ECO:0007669"/>
    <property type="project" value="TreeGrafter"/>
</dbReference>
<dbReference type="Pfam" id="PF10243">
    <property type="entry name" value="MIP-T3"/>
    <property type="match status" value="1"/>
</dbReference>
<feature type="compositionally biased region" description="Basic and acidic residues" evidence="9">
    <location>
        <begin position="251"/>
        <end position="268"/>
    </location>
</feature>
<sequence length="498" mass="56652">MFIGKTLGKELNVKSSKIVAGQEPEKTNELLQCLAEALDKNLSSEQAIKTLKVGTNNGKKVSKEAKVSDKKVFSKTKQIDKLNLSNTTHLTSKIKSKDNENQRKKSTLKGTSHQNKNKSEEKIANTPQYFIESAEKKTEIEITRETIITTEDENATEIVNDLPQEPQDETIRNNDLANTLNKSNITKEENDTVKNYDESKKNYNIDEKATASHSSTILEKDDIHTNKEIIFLEEVTEQKSEGSKNFGTEENGDHSVKDYKDSNGKRMPEISSLKPSSARPLSSRPGAPKIRDKHDNTINVLASSDHVVIGKVNIITESSLPEEDEESSFQIEITDNIDAQHEQHHHLNKPHGHLVQQILDSQKSFGQVKGRTEIEWELGSQATRDDINKDLEQLQFNIQALSRVSNPLGKLLDHVQEDVEVMRQESQQWLQIYGDKTKELSKQREITEEAMMPLYSKIKQFETDILEKRQRINDLKIIIHKNNLRIEKLLSNGHVHVQ</sequence>
<evidence type="ECO:0000259" key="11">
    <source>
        <dbReference type="Pfam" id="PF17749"/>
    </source>
</evidence>
<accession>A0AAV1JQY8</accession>
<evidence type="ECO:0000313" key="12">
    <source>
        <dbReference type="EMBL" id="CAK1550506.1"/>
    </source>
</evidence>
<name>A0AAV1JQY8_9NEOP</name>
<dbReference type="InterPro" id="IPR042576">
    <property type="entry name" value="TRAF3IP1_N_sf"/>
</dbReference>
<evidence type="ECO:0000256" key="9">
    <source>
        <dbReference type="SAM" id="MobiDB-lite"/>
    </source>
</evidence>
<dbReference type="Proteomes" id="UP001497472">
    <property type="component" value="Unassembled WGS sequence"/>
</dbReference>
<proteinExistence type="inferred from homology"/>
<dbReference type="InterPro" id="IPR018799">
    <property type="entry name" value="TRAF3IP1"/>
</dbReference>
<dbReference type="GO" id="GO:0005930">
    <property type="term" value="C:axoneme"/>
    <property type="evidence" value="ECO:0007669"/>
    <property type="project" value="UniProtKB-SubCell"/>
</dbReference>
<keyword evidence="4" id="KW-0970">Cilium biogenesis/degradation</keyword>
<keyword evidence="7" id="KW-0966">Cell projection</keyword>
<dbReference type="InterPro" id="IPR040468">
    <property type="entry name" value="TRAF3IP1_N"/>
</dbReference>
<evidence type="ECO:0000256" key="6">
    <source>
        <dbReference type="ARBA" id="ARBA00023212"/>
    </source>
</evidence>
<comment type="similarity">
    <text evidence="8">Belongs to the TRAF3IP1 family.</text>
</comment>
<dbReference type="Gene3D" id="1.10.418.50">
    <property type="entry name" value="Microtubule-binding protein MIP-T3"/>
    <property type="match status" value="1"/>
</dbReference>
<dbReference type="InterPro" id="IPR041476">
    <property type="entry name" value="TRAF3IP1_C"/>
</dbReference>
<dbReference type="PANTHER" id="PTHR31363:SF0">
    <property type="entry name" value="TRAF3-INTERACTING PROTEIN 1"/>
    <property type="match status" value="1"/>
</dbReference>
<keyword evidence="3" id="KW-0963">Cytoplasm</keyword>
<dbReference type="GO" id="GO:0060271">
    <property type="term" value="P:cilium assembly"/>
    <property type="evidence" value="ECO:0007669"/>
    <property type="project" value="TreeGrafter"/>
</dbReference>
<dbReference type="EMBL" id="CAVLEF010000082">
    <property type="protein sequence ID" value="CAK1550506.1"/>
    <property type="molecule type" value="Genomic_DNA"/>
</dbReference>
<protein>
    <recommendedName>
        <fullName evidence="14">TRAF3-interacting protein 1</fullName>
    </recommendedName>
</protein>
<keyword evidence="5" id="KW-0175">Coiled coil</keyword>
<dbReference type="GO" id="GO:0030992">
    <property type="term" value="C:intraciliary transport particle B"/>
    <property type="evidence" value="ECO:0007669"/>
    <property type="project" value="TreeGrafter"/>
</dbReference>
<evidence type="ECO:0000256" key="2">
    <source>
        <dbReference type="ARBA" id="ARBA00004430"/>
    </source>
</evidence>
<gene>
    <name evidence="12" type="ORF">LNINA_LOCUS9731</name>
</gene>
<dbReference type="GO" id="GO:0036064">
    <property type="term" value="C:ciliary basal body"/>
    <property type="evidence" value="ECO:0007669"/>
    <property type="project" value="TreeGrafter"/>
</dbReference>
<dbReference type="PANTHER" id="PTHR31363">
    <property type="entry name" value="TRAF3-INTERACTING PROTEIN 1"/>
    <property type="match status" value="1"/>
</dbReference>
<feature type="domain" description="TRAF3-interacting protein 1 C-terminal" evidence="11">
    <location>
        <begin position="350"/>
        <end position="492"/>
    </location>
</feature>
<reference evidence="12 13" key="1">
    <citation type="submission" date="2023-11" db="EMBL/GenBank/DDBJ databases">
        <authorList>
            <person name="Okamura Y."/>
        </authorList>
    </citation>
    <scope>NUCLEOTIDE SEQUENCE [LARGE SCALE GENOMIC DNA]</scope>
</reference>
<evidence type="ECO:0000256" key="5">
    <source>
        <dbReference type="ARBA" id="ARBA00023054"/>
    </source>
</evidence>
<feature type="domain" description="TRAF3-interacting protein 1 N-terminal" evidence="10">
    <location>
        <begin position="5"/>
        <end position="37"/>
    </location>
</feature>
<evidence type="ECO:0000256" key="7">
    <source>
        <dbReference type="ARBA" id="ARBA00023273"/>
    </source>
</evidence>
<evidence type="ECO:0000256" key="3">
    <source>
        <dbReference type="ARBA" id="ARBA00022490"/>
    </source>
</evidence>
<dbReference type="GO" id="GO:0008017">
    <property type="term" value="F:microtubule binding"/>
    <property type="evidence" value="ECO:0007669"/>
    <property type="project" value="InterPro"/>
</dbReference>
<dbReference type="GO" id="GO:0070507">
    <property type="term" value="P:regulation of microtubule cytoskeleton organization"/>
    <property type="evidence" value="ECO:0007669"/>
    <property type="project" value="TreeGrafter"/>
</dbReference>
<evidence type="ECO:0008006" key="14">
    <source>
        <dbReference type="Google" id="ProtNLM"/>
    </source>
</evidence>
<evidence type="ECO:0000256" key="8">
    <source>
        <dbReference type="ARBA" id="ARBA00043971"/>
    </source>
</evidence>
<dbReference type="Pfam" id="PF17749">
    <property type="entry name" value="MIP-T3_C"/>
    <property type="match status" value="1"/>
</dbReference>
<feature type="region of interest" description="Disordered" evidence="9">
    <location>
        <begin position="235"/>
        <end position="292"/>
    </location>
</feature>
<evidence type="ECO:0000313" key="13">
    <source>
        <dbReference type="Proteomes" id="UP001497472"/>
    </source>
</evidence>